<evidence type="ECO:0000259" key="1">
    <source>
        <dbReference type="Pfam" id="PF20557"/>
    </source>
</evidence>
<dbReference type="AlphaFoldDB" id="A0A6V8LPH3"/>
<dbReference type="RefSeq" id="WP_173080152.1">
    <property type="nucleotide sequence ID" value="NZ_BLTE01000001.1"/>
</dbReference>
<accession>A0A6V8LPH3</accession>
<sequence>MAVTKGTNSYVSLEEATEYMEARPHAEAWVGADDEAREKALLHACRLMDLTLVWRGVQAVQGQPLAWPRAGLTGMGVDSTSVPVSVRLAQVELALVVLGSDPMTTPDTSGVRREKVGPIEVEYRGSGVMKVIPEPVFAFVAAYARRAAGLSTLELLR</sequence>
<feature type="domain" description="Putative DnaT-like" evidence="1">
    <location>
        <begin position="4"/>
        <end position="128"/>
    </location>
</feature>
<dbReference type="EMBL" id="BLTE01000001">
    <property type="protein sequence ID" value="GFK92218.1"/>
    <property type="molecule type" value="Genomic_DNA"/>
</dbReference>
<comment type="caution">
    <text evidence="2">The sequence shown here is derived from an EMBL/GenBank/DDBJ whole genome shotgun (WGS) entry which is preliminary data.</text>
</comment>
<gene>
    <name evidence="2" type="ORF">NNJEOMEG_00040</name>
</gene>
<organism evidence="2 3">
    <name type="scientific">Fundidesulfovibrio magnetotacticus</name>
    <dbReference type="NCBI Taxonomy" id="2730080"/>
    <lineage>
        <taxon>Bacteria</taxon>
        <taxon>Pseudomonadati</taxon>
        <taxon>Thermodesulfobacteriota</taxon>
        <taxon>Desulfovibrionia</taxon>
        <taxon>Desulfovibrionales</taxon>
        <taxon>Desulfovibrionaceae</taxon>
        <taxon>Fundidesulfovibrio</taxon>
    </lineage>
</organism>
<keyword evidence="3" id="KW-1185">Reference proteome</keyword>
<evidence type="ECO:0000313" key="2">
    <source>
        <dbReference type="EMBL" id="GFK92218.1"/>
    </source>
</evidence>
<name>A0A6V8LPH3_9BACT</name>
<dbReference type="Proteomes" id="UP000494245">
    <property type="component" value="Unassembled WGS sequence"/>
</dbReference>
<reference evidence="2 3" key="1">
    <citation type="submission" date="2020-04" db="EMBL/GenBank/DDBJ databases">
        <authorList>
            <consortium name="Desulfovibrio sp. FSS-1 genome sequencing consortium"/>
            <person name="Shimoshige H."/>
            <person name="Kobayashi H."/>
            <person name="Maekawa T."/>
        </authorList>
    </citation>
    <scope>NUCLEOTIDE SEQUENCE [LARGE SCALE GENOMIC DNA]</scope>
    <source>
        <strain evidence="2 3">SIID29052-01</strain>
    </source>
</reference>
<evidence type="ECO:0000313" key="3">
    <source>
        <dbReference type="Proteomes" id="UP000494245"/>
    </source>
</evidence>
<dbReference type="InterPro" id="IPR046787">
    <property type="entry name" value="DnaT_2"/>
</dbReference>
<protein>
    <recommendedName>
        <fullName evidence="1">Putative DnaT-like domain-containing protein</fullName>
    </recommendedName>
</protein>
<dbReference type="Pfam" id="PF20557">
    <property type="entry name" value="DnaT_2"/>
    <property type="match status" value="1"/>
</dbReference>
<reference evidence="2 3" key="2">
    <citation type="submission" date="2020-05" db="EMBL/GenBank/DDBJ databases">
        <title>Draft genome sequence of Desulfovibrio sp. strainFSS-1.</title>
        <authorList>
            <person name="Shimoshige H."/>
            <person name="Kobayashi H."/>
            <person name="Maekawa T."/>
        </authorList>
    </citation>
    <scope>NUCLEOTIDE SEQUENCE [LARGE SCALE GENOMIC DNA]</scope>
    <source>
        <strain evidence="2 3">SIID29052-01</strain>
    </source>
</reference>
<proteinExistence type="predicted"/>